<evidence type="ECO:0000313" key="3">
    <source>
        <dbReference type="Proteomes" id="UP001575105"/>
    </source>
</evidence>
<dbReference type="EMBL" id="JBGUBD010000004">
    <property type="protein sequence ID" value="MFA9478133.1"/>
    <property type="molecule type" value="Genomic_DNA"/>
</dbReference>
<evidence type="ECO:0000256" key="1">
    <source>
        <dbReference type="SAM" id="SignalP"/>
    </source>
</evidence>
<name>A0ABV4U784_9BACT</name>
<dbReference type="Proteomes" id="UP001575105">
    <property type="component" value="Unassembled WGS sequence"/>
</dbReference>
<accession>A0ABV4U784</accession>
<dbReference type="SUPFAM" id="SSF56935">
    <property type="entry name" value="Porins"/>
    <property type="match status" value="1"/>
</dbReference>
<protein>
    <recommendedName>
        <fullName evidence="4">Porin</fullName>
    </recommendedName>
</protein>
<dbReference type="RefSeq" id="WP_425345060.1">
    <property type="nucleotide sequence ID" value="NZ_JBGUBD010000004.1"/>
</dbReference>
<feature type="chain" id="PRO_5045100669" description="Porin" evidence="1">
    <location>
        <begin position="30"/>
        <end position="479"/>
    </location>
</feature>
<organism evidence="2 3">
    <name type="scientific">Natronomicrosphaera hydrolytica</name>
    <dbReference type="NCBI Taxonomy" id="3242702"/>
    <lineage>
        <taxon>Bacteria</taxon>
        <taxon>Pseudomonadati</taxon>
        <taxon>Planctomycetota</taxon>
        <taxon>Phycisphaerae</taxon>
        <taxon>Phycisphaerales</taxon>
        <taxon>Phycisphaeraceae</taxon>
        <taxon>Natronomicrosphaera</taxon>
    </lineage>
</organism>
<keyword evidence="1" id="KW-0732">Signal</keyword>
<gene>
    <name evidence="2" type="ORF">ACERK3_07455</name>
</gene>
<sequence>MTLTTPGKWTAMLVTGALGAGLLATPGQAQDDYVPRAEHEQLRADMETLRLRLDGVEQQAEQPAAPAEARQRDGFMLDTGDFKPGWERVRYDGWMEHGKLDEMSVQIGRGGPIDLYMGLQTAGRLQYLQQRNVEINGVGQRGSLSPGFQTAWGSVDFLADLYDGGLEVYFDLYLSSPTSADKLQGHEGYMIMRHIPGTEGTLLGNLFEVVNVKAGQFEIDFGDNRYRRTDNARSQRNILIGNHVVDPKTTEIGMEVFNAEPDVFNWLVGFGSGSETGGFDPGRGFSTHGKLWANLGDLRVAGSAYYVDHASDTGVRSNLFRTSRGGGVYQGVLTGDSPGQVFAGGGQSVLAFQGDLTWILNDLELYGNVGWVRDDANAGGRDEWLYYGVEGAYYLTPRMHLAARYSGAAAQRLAGESSSGLVHRGQIGGGYWLYDTVLVKAEYVHQLYDGFSTGQRVSGVDAWNDPSFTGFMMEVSFGF</sequence>
<comment type="caution">
    <text evidence="2">The sequence shown here is derived from an EMBL/GenBank/DDBJ whole genome shotgun (WGS) entry which is preliminary data.</text>
</comment>
<proteinExistence type="predicted"/>
<evidence type="ECO:0008006" key="4">
    <source>
        <dbReference type="Google" id="ProtNLM"/>
    </source>
</evidence>
<keyword evidence="3" id="KW-1185">Reference proteome</keyword>
<reference evidence="2 3" key="1">
    <citation type="submission" date="2024-08" db="EMBL/GenBank/DDBJ databases">
        <title>Whole-genome sequencing of halo(alkali)philic microorganisms from hypersaline lakes.</title>
        <authorList>
            <person name="Sorokin D.Y."/>
            <person name="Merkel A.Y."/>
            <person name="Messina E."/>
            <person name="Yakimov M."/>
        </authorList>
    </citation>
    <scope>NUCLEOTIDE SEQUENCE [LARGE SCALE GENOMIC DNA]</scope>
    <source>
        <strain evidence="2 3">AB-hyl4</strain>
    </source>
</reference>
<evidence type="ECO:0000313" key="2">
    <source>
        <dbReference type="EMBL" id="MFA9478133.1"/>
    </source>
</evidence>
<feature type="signal peptide" evidence="1">
    <location>
        <begin position="1"/>
        <end position="29"/>
    </location>
</feature>